<dbReference type="EMBL" id="CAEZSR010000163">
    <property type="protein sequence ID" value="CAB4582516.1"/>
    <property type="molecule type" value="Genomic_DNA"/>
</dbReference>
<evidence type="ECO:0000256" key="1">
    <source>
        <dbReference type="SAM" id="MobiDB-lite"/>
    </source>
</evidence>
<dbReference type="AlphaFoldDB" id="A0A6J6F232"/>
<organism evidence="2">
    <name type="scientific">freshwater metagenome</name>
    <dbReference type="NCBI Taxonomy" id="449393"/>
    <lineage>
        <taxon>unclassified sequences</taxon>
        <taxon>metagenomes</taxon>
        <taxon>ecological metagenomes</taxon>
    </lineage>
</organism>
<protein>
    <submittedName>
        <fullName evidence="2">Unannotated protein</fullName>
    </submittedName>
</protein>
<reference evidence="2" key="1">
    <citation type="submission" date="2020-05" db="EMBL/GenBank/DDBJ databases">
        <authorList>
            <person name="Chiriac C."/>
            <person name="Salcher M."/>
            <person name="Ghai R."/>
            <person name="Kavagutti S V."/>
        </authorList>
    </citation>
    <scope>NUCLEOTIDE SEQUENCE</scope>
</reference>
<evidence type="ECO:0000313" key="2">
    <source>
        <dbReference type="EMBL" id="CAB4582516.1"/>
    </source>
</evidence>
<proteinExistence type="predicted"/>
<gene>
    <name evidence="2" type="ORF">UFOPK1493_03185</name>
</gene>
<accession>A0A6J6F232</accession>
<feature type="region of interest" description="Disordered" evidence="1">
    <location>
        <begin position="1"/>
        <end position="23"/>
    </location>
</feature>
<sequence length="73" mass="6910">MDALPGTCAAEIDRGVPGGTGTVATTVAPGPGPTAFSATTVNVIDVPGASDTNVHDDAVAGALHDAPPGSVTV</sequence>
<name>A0A6J6F232_9ZZZZ</name>